<organism evidence="1 2">
    <name type="scientific">Bifiguratus adelaidae</name>
    <dbReference type="NCBI Taxonomy" id="1938954"/>
    <lineage>
        <taxon>Eukaryota</taxon>
        <taxon>Fungi</taxon>
        <taxon>Fungi incertae sedis</taxon>
        <taxon>Mucoromycota</taxon>
        <taxon>Mucoromycotina</taxon>
        <taxon>Endogonomycetes</taxon>
        <taxon>Endogonales</taxon>
        <taxon>Endogonales incertae sedis</taxon>
        <taxon>Bifiguratus</taxon>
    </lineage>
</organism>
<dbReference type="AlphaFoldDB" id="A0A261XZK3"/>
<protein>
    <submittedName>
        <fullName evidence="1">Uncharacterized protein</fullName>
    </submittedName>
</protein>
<evidence type="ECO:0000313" key="2">
    <source>
        <dbReference type="Proteomes" id="UP000242875"/>
    </source>
</evidence>
<dbReference type="EMBL" id="MVBO01000068">
    <property type="protein sequence ID" value="OZJ03799.1"/>
    <property type="molecule type" value="Genomic_DNA"/>
</dbReference>
<name>A0A261XZK3_9FUNG</name>
<comment type="caution">
    <text evidence="1">The sequence shown here is derived from an EMBL/GenBank/DDBJ whole genome shotgun (WGS) entry which is preliminary data.</text>
</comment>
<gene>
    <name evidence="1" type="ORF">BZG36_03022</name>
</gene>
<dbReference type="Proteomes" id="UP000242875">
    <property type="component" value="Unassembled WGS sequence"/>
</dbReference>
<proteinExistence type="predicted"/>
<evidence type="ECO:0000313" key="1">
    <source>
        <dbReference type="EMBL" id="OZJ03799.1"/>
    </source>
</evidence>
<keyword evidence="2" id="KW-1185">Reference proteome</keyword>
<reference evidence="1 2" key="1">
    <citation type="journal article" date="2017" name="Mycologia">
        <title>Bifiguratus adelaidae, gen. et sp. nov., a new member of Mucoromycotina in endophytic and soil-dwelling habitats.</title>
        <authorList>
            <person name="Torres-Cruz T.J."/>
            <person name="Billingsley Tobias T.L."/>
            <person name="Almatruk M."/>
            <person name="Hesse C."/>
            <person name="Kuske C.R."/>
            <person name="Desiro A."/>
            <person name="Benucci G.M."/>
            <person name="Bonito G."/>
            <person name="Stajich J.E."/>
            <person name="Dunlap C."/>
            <person name="Arnold A.E."/>
            <person name="Porras-Alfaro A."/>
        </authorList>
    </citation>
    <scope>NUCLEOTIDE SEQUENCE [LARGE SCALE GENOMIC DNA]</scope>
    <source>
        <strain evidence="1 2">AZ0501</strain>
    </source>
</reference>
<sequence>MLRLAVTWLTKGGDMVEKIHEDYHSSETGHLLGRVPPTYNSFREYNDEFRNIMLLPGDTVSPQDRFYEYIYGLKPQMRVKVEESDPLDLEVAMRTAAIFD</sequence>
<accession>A0A261XZK3</accession>